<comment type="subcellular location">
    <subcellularLocation>
        <location evidence="1">Nucleus</location>
    </subcellularLocation>
</comment>
<gene>
    <name evidence="10" type="primary">POSF21_0</name>
    <name evidence="10" type="ORF">CK203_032964</name>
</gene>
<name>A0A438HVY6_VITVI</name>
<feature type="transmembrane region" description="Helical" evidence="8">
    <location>
        <begin position="92"/>
        <end position="120"/>
    </location>
</feature>
<protein>
    <submittedName>
        <fullName evidence="10">Putative transcription factor PosF21</fullName>
    </submittedName>
</protein>
<dbReference type="PANTHER" id="PTHR13690:SF124">
    <property type="entry name" value="TRANSCRIPTION FACTOR RF2A"/>
    <property type="match status" value="1"/>
</dbReference>
<accession>A0A438HVY6</accession>
<feature type="compositionally biased region" description="Low complexity" evidence="7">
    <location>
        <begin position="300"/>
        <end position="312"/>
    </location>
</feature>
<dbReference type="GO" id="GO:0003700">
    <property type="term" value="F:DNA-binding transcription factor activity"/>
    <property type="evidence" value="ECO:0007669"/>
    <property type="project" value="InterPro"/>
</dbReference>
<keyword evidence="4" id="KW-0804">Transcription</keyword>
<evidence type="ECO:0000256" key="7">
    <source>
        <dbReference type="SAM" id="MobiDB-lite"/>
    </source>
</evidence>
<evidence type="ECO:0000259" key="9">
    <source>
        <dbReference type="PROSITE" id="PS50217"/>
    </source>
</evidence>
<evidence type="ECO:0000256" key="1">
    <source>
        <dbReference type="ARBA" id="ARBA00004123"/>
    </source>
</evidence>
<feature type="coiled-coil region" evidence="6">
    <location>
        <begin position="498"/>
        <end position="567"/>
    </location>
</feature>
<feature type="transmembrane region" description="Helical" evidence="8">
    <location>
        <begin position="132"/>
        <end position="150"/>
    </location>
</feature>
<keyword evidence="8" id="KW-0812">Transmembrane</keyword>
<feature type="region of interest" description="Disordered" evidence="7">
    <location>
        <begin position="290"/>
        <end position="357"/>
    </location>
</feature>
<dbReference type="PANTHER" id="PTHR13690">
    <property type="entry name" value="TRANSCRIPTION FACTOR POSF21-RELATED"/>
    <property type="match status" value="1"/>
</dbReference>
<dbReference type="Proteomes" id="UP000288805">
    <property type="component" value="Unassembled WGS sequence"/>
</dbReference>
<dbReference type="GO" id="GO:0005634">
    <property type="term" value="C:nucleus"/>
    <property type="evidence" value="ECO:0007669"/>
    <property type="project" value="UniProtKB-SubCell"/>
</dbReference>
<feature type="region of interest" description="Disordered" evidence="7">
    <location>
        <begin position="179"/>
        <end position="238"/>
    </location>
</feature>
<dbReference type="Gene3D" id="1.20.5.170">
    <property type="match status" value="1"/>
</dbReference>
<evidence type="ECO:0000256" key="2">
    <source>
        <dbReference type="ARBA" id="ARBA00023015"/>
    </source>
</evidence>
<evidence type="ECO:0000256" key="3">
    <source>
        <dbReference type="ARBA" id="ARBA00023125"/>
    </source>
</evidence>
<evidence type="ECO:0000256" key="6">
    <source>
        <dbReference type="SAM" id="Coils"/>
    </source>
</evidence>
<feature type="coiled-coil region" evidence="6">
    <location>
        <begin position="625"/>
        <end position="655"/>
    </location>
</feature>
<dbReference type="SMART" id="SM00338">
    <property type="entry name" value="BRLZ"/>
    <property type="match status" value="1"/>
</dbReference>
<evidence type="ECO:0000313" key="11">
    <source>
        <dbReference type="Proteomes" id="UP000288805"/>
    </source>
</evidence>
<comment type="caution">
    <text evidence="10">The sequence shown here is derived from an EMBL/GenBank/DDBJ whole genome shotgun (WGS) entry which is preliminary data.</text>
</comment>
<dbReference type="CDD" id="cd14703">
    <property type="entry name" value="bZIP_plant_RF2"/>
    <property type="match status" value="1"/>
</dbReference>
<organism evidence="10 11">
    <name type="scientific">Vitis vinifera</name>
    <name type="common">Grape</name>
    <dbReference type="NCBI Taxonomy" id="29760"/>
    <lineage>
        <taxon>Eukaryota</taxon>
        <taxon>Viridiplantae</taxon>
        <taxon>Streptophyta</taxon>
        <taxon>Embryophyta</taxon>
        <taxon>Tracheophyta</taxon>
        <taxon>Spermatophyta</taxon>
        <taxon>Magnoliopsida</taxon>
        <taxon>eudicotyledons</taxon>
        <taxon>Gunneridae</taxon>
        <taxon>Pentapetalae</taxon>
        <taxon>rosids</taxon>
        <taxon>Vitales</taxon>
        <taxon>Vitaceae</taxon>
        <taxon>Viteae</taxon>
        <taxon>Vitis</taxon>
    </lineage>
</organism>
<dbReference type="EMBL" id="QGNW01000172">
    <property type="protein sequence ID" value="RVW88608.1"/>
    <property type="molecule type" value="Genomic_DNA"/>
</dbReference>
<feature type="domain" description="BZIP" evidence="9">
    <location>
        <begin position="490"/>
        <end position="543"/>
    </location>
</feature>
<keyword evidence="3" id="KW-0238">DNA-binding</keyword>
<feature type="compositionally biased region" description="Low complexity" evidence="7">
    <location>
        <begin position="200"/>
        <end position="214"/>
    </location>
</feature>
<reference evidence="10 11" key="1">
    <citation type="journal article" date="2018" name="PLoS Genet.">
        <title>Population sequencing reveals clonal diversity and ancestral inbreeding in the grapevine cultivar Chardonnay.</title>
        <authorList>
            <person name="Roach M.J."/>
            <person name="Johnson D.L."/>
            <person name="Bohlmann J."/>
            <person name="van Vuuren H.J."/>
            <person name="Jones S.J."/>
            <person name="Pretorius I.S."/>
            <person name="Schmidt S.A."/>
            <person name="Borneman A.R."/>
        </authorList>
    </citation>
    <scope>NUCLEOTIDE SEQUENCE [LARGE SCALE GENOMIC DNA]</scope>
    <source>
        <strain evidence="11">cv. Chardonnay</strain>
        <tissue evidence="10">Leaf</tissue>
    </source>
</reference>
<evidence type="ECO:0000256" key="4">
    <source>
        <dbReference type="ARBA" id="ARBA00023163"/>
    </source>
</evidence>
<keyword evidence="6" id="KW-0175">Coiled coil</keyword>
<dbReference type="InterPro" id="IPR044759">
    <property type="entry name" value="bZIP_RF2"/>
</dbReference>
<dbReference type="FunFam" id="1.20.5.170:FF:000009">
    <property type="entry name" value="probable transcription factor PosF21"/>
    <property type="match status" value="1"/>
</dbReference>
<evidence type="ECO:0000313" key="10">
    <source>
        <dbReference type="EMBL" id="RVW88608.1"/>
    </source>
</evidence>
<dbReference type="GO" id="GO:0003677">
    <property type="term" value="F:DNA binding"/>
    <property type="evidence" value="ECO:0007669"/>
    <property type="project" value="UniProtKB-KW"/>
</dbReference>
<evidence type="ECO:0000256" key="8">
    <source>
        <dbReference type="SAM" id="Phobius"/>
    </source>
</evidence>
<dbReference type="PROSITE" id="PS50217">
    <property type="entry name" value="BZIP"/>
    <property type="match status" value="1"/>
</dbReference>
<dbReference type="InterPro" id="IPR004827">
    <property type="entry name" value="bZIP"/>
</dbReference>
<keyword evidence="2" id="KW-0805">Transcription regulation</keyword>
<sequence>MCLKSNNKKDISQSLITANKGVPPPHSISRSDAQKFFRKASDENHVERTYTGATWNLYISTSPYIDHQLRSEASFLSLLSVFHVMSRFDSGWVGFGCVQCVFWVWLLVGFLGIFVVWFVWRSWSGQIFVSRVVLGLVSLFDVLGFMFRISCVELHMDKDKSPGHGGGFPPPSGRYSFSPTGNSFNAKPESSSPNLPPLPVGSGSESSHFGHGISPDSNRFSHDISRMPDNPPKNLGHRRAHSEILTLPDDLSFDSDLGVVGGADGPSFSDETEEDLFSMYLDMDKLNSSSATSSFQMGEPSSAAPLGSASAAMTENVVARPNDRRVRHQHSQSMDGSTSIKPEMLMSGSDENSAADSKKAMSAAKLAELALIDPKRAKSMTVCGESSSKPKMGTGWGWSTLEASGSLGVSLWEIRTVIQVQNGINTKFWTRIVDSLAIFGLKWVFPDTVTLSEGGKPSGRRKGKERRDARSKIEGDLFETLVAVVGIWANRQSAARSKERKMRYIAELERKVQTLQTEATSLSAQLTLLQRDTNGLTAENSELKLRLQTMEQQVNLQDALNDALKEEIQHLKVLTGQTMPNGAPMMNFPQSYGTGAQFYPNNQAMHTLLTAQQFQQLQIHSHKQHQLQQHQLHQLQQQQQQIQQQIQQQQMQQEQPQQAGDLKIRGSMASPSQKENASDTNSSAESACVIIAPLQTKDEERASQQLGQKVHNFVDPQALFPETTNRYPLQKNAINSLRALEAGSKSRVFSSELNPKQKVLRRTYSKSLFLAMTVAKLFTKSEQGYRVLYEALLDKISPGNSICFLSTLSVYTVKPVPPNRKHDP</sequence>
<keyword evidence="8" id="KW-0472">Membrane</keyword>
<dbReference type="InterPro" id="IPR046347">
    <property type="entry name" value="bZIP_sf"/>
</dbReference>
<keyword evidence="8" id="KW-1133">Transmembrane helix</keyword>
<proteinExistence type="predicted"/>
<dbReference type="SUPFAM" id="SSF57959">
    <property type="entry name" value="Leucine zipper domain"/>
    <property type="match status" value="1"/>
</dbReference>
<keyword evidence="5" id="KW-0539">Nucleus</keyword>
<evidence type="ECO:0000256" key="5">
    <source>
        <dbReference type="ARBA" id="ARBA00023242"/>
    </source>
</evidence>
<feature type="compositionally biased region" description="Polar residues" evidence="7">
    <location>
        <begin position="331"/>
        <end position="340"/>
    </location>
</feature>
<dbReference type="AlphaFoldDB" id="A0A438HVY6"/>